<dbReference type="OrthoDB" id="9985637at2759"/>
<dbReference type="STRING" id="1745343.A0A2J6QNY3"/>
<dbReference type="SUPFAM" id="SSF103196">
    <property type="entry name" value="Roadblock/LC7 domain"/>
    <property type="match status" value="1"/>
</dbReference>
<dbReference type="PANTHER" id="PTHR10779">
    <property type="entry name" value="DYNEIN LIGHT CHAIN ROADBLOCK"/>
    <property type="match status" value="1"/>
</dbReference>
<dbReference type="Proteomes" id="UP000235672">
    <property type="component" value="Unassembled WGS sequence"/>
</dbReference>
<gene>
    <name evidence="3" type="ORF">NA56DRAFT_640692</name>
</gene>
<reference evidence="3 4" key="1">
    <citation type="submission" date="2016-05" db="EMBL/GenBank/DDBJ databases">
        <title>A degradative enzymes factory behind the ericoid mycorrhizal symbiosis.</title>
        <authorList>
            <consortium name="DOE Joint Genome Institute"/>
            <person name="Martino E."/>
            <person name="Morin E."/>
            <person name="Grelet G."/>
            <person name="Kuo A."/>
            <person name="Kohler A."/>
            <person name="Daghino S."/>
            <person name="Barry K."/>
            <person name="Choi C."/>
            <person name="Cichocki N."/>
            <person name="Clum A."/>
            <person name="Copeland A."/>
            <person name="Hainaut M."/>
            <person name="Haridas S."/>
            <person name="Labutti K."/>
            <person name="Lindquist E."/>
            <person name="Lipzen A."/>
            <person name="Khouja H.-R."/>
            <person name="Murat C."/>
            <person name="Ohm R."/>
            <person name="Olson A."/>
            <person name="Spatafora J."/>
            <person name="Veneault-Fourrey C."/>
            <person name="Henrissat B."/>
            <person name="Grigoriev I."/>
            <person name="Martin F."/>
            <person name="Perotto S."/>
        </authorList>
    </citation>
    <scope>NUCLEOTIDE SEQUENCE [LARGE SCALE GENOMIC DNA]</scope>
    <source>
        <strain evidence="3 4">UAMH 7357</strain>
    </source>
</reference>
<dbReference type="Gene3D" id="3.30.450.30">
    <property type="entry name" value="Dynein light chain 2a, cytoplasmic"/>
    <property type="match status" value="1"/>
</dbReference>
<comment type="similarity">
    <text evidence="1">Belongs to the GAMAD family.</text>
</comment>
<organism evidence="3 4">
    <name type="scientific">Hyaloscypha hepaticicola</name>
    <dbReference type="NCBI Taxonomy" id="2082293"/>
    <lineage>
        <taxon>Eukaryota</taxon>
        <taxon>Fungi</taxon>
        <taxon>Dikarya</taxon>
        <taxon>Ascomycota</taxon>
        <taxon>Pezizomycotina</taxon>
        <taxon>Leotiomycetes</taxon>
        <taxon>Helotiales</taxon>
        <taxon>Hyaloscyphaceae</taxon>
        <taxon>Hyaloscypha</taxon>
    </lineage>
</organism>
<evidence type="ECO:0000259" key="2">
    <source>
        <dbReference type="SMART" id="SM00960"/>
    </source>
</evidence>
<evidence type="ECO:0000313" key="4">
    <source>
        <dbReference type="Proteomes" id="UP000235672"/>
    </source>
</evidence>
<dbReference type="EMBL" id="KZ613465">
    <property type="protein sequence ID" value="PMD27968.1"/>
    <property type="molecule type" value="Genomic_DNA"/>
</dbReference>
<sequence length="142" mass="14946">MTSQLSSSGVEASSSNFSQTLERLSSKPGVIATLVLDRASSALLQSTGSFVFWSANTASPIGGSAPSAVPTSNSVTEASSTDSVSSFATTVMAYVNTSGEMIKHMNSSEDDLKLLRLRTKKHEIVIVPDSKFIFVVVHEISA</sequence>
<evidence type="ECO:0000313" key="3">
    <source>
        <dbReference type="EMBL" id="PMD27968.1"/>
    </source>
</evidence>
<proteinExistence type="inferred from homology"/>
<feature type="domain" description="Roadblock/LAMTOR2" evidence="2">
    <location>
        <begin position="17"/>
        <end position="138"/>
    </location>
</feature>
<name>A0A2J6QNY3_9HELO</name>
<dbReference type="AlphaFoldDB" id="A0A2J6QNY3"/>
<dbReference type="InterPro" id="IPR004942">
    <property type="entry name" value="Roadblock/LAMTOR2_dom"/>
</dbReference>
<accession>A0A2J6QNY3</accession>
<evidence type="ECO:0000256" key="1">
    <source>
        <dbReference type="ARBA" id="ARBA00007191"/>
    </source>
</evidence>
<protein>
    <recommendedName>
        <fullName evidence="2">Roadblock/LAMTOR2 domain-containing protein</fullName>
    </recommendedName>
</protein>
<dbReference type="Pfam" id="PF03259">
    <property type="entry name" value="Robl_LC7"/>
    <property type="match status" value="1"/>
</dbReference>
<dbReference type="SMART" id="SM00960">
    <property type="entry name" value="Robl_LC7"/>
    <property type="match status" value="1"/>
</dbReference>
<keyword evidence="4" id="KW-1185">Reference proteome</keyword>